<feature type="compositionally biased region" description="Basic and acidic residues" evidence="1">
    <location>
        <begin position="1"/>
        <end position="27"/>
    </location>
</feature>
<dbReference type="AlphaFoldDB" id="A0AAW1XR17"/>
<protein>
    <submittedName>
        <fullName evidence="2">Uncharacterized protein</fullName>
    </submittedName>
</protein>
<name>A0AAW1XR17_RUBAR</name>
<organism evidence="2 3">
    <name type="scientific">Rubus argutus</name>
    <name type="common">Southern blackberry</name>
    <dbReference type="NCBI Taxonomy" id="59490"/>
    <lineage>
        <taxon>Eukaryota</taxon>
        <taxon>Viridiplantae</taxon>
        <taxon>Streptophyta</taxon>
        <taxon>Embryophyta</taxon>
        <taxon>Tracheophyta</taxon>
        <taxon>Spermatophyta</taxon>
        <taxon>Magnoliopsida</taxon>
        <taxon>eudicotyledons</taxon>
        <taxon>Gunneridae</taxon>
        <taxon>Pentapetalae</taxon>
        <taxon>rosids</taxon>
        <taxon>fabids</taxon>
        <taxon>Rosales</taxon>
        <taxon>Rosaceae</taxon>
        <taxon>Rosoideae</taxon>
        <taxon>Rosoideae incertae sedis</taxon>
        <taxon>Rubus</taxon>
    </lineage>
</organism>
<comment type="caution">
    <text evidence="2">The sequence shown here is derived from an EMBL/GenBank/DDBJ whole genome shotgun (WGS) entry which is preliminary data.</text>
</comment>
<accession>A0AAW1XR17</accession>
<dbReference type="EMBL" id="JBEDUW010000003">
    <property type="protein sequence ID" value="KAK9939406.1"/>
    <property type="molecule type" value="Genomic_DNA"/>
</dbReference>
<keyword evidence="3" id="KW-1185">Reference proteome</keyword>
<proteinExistence type="predicted"/>
<feature type="region of interest" description="Disordered" evidence="1">
    <location>
        <begin position="1"/>
        <end position="29"/>
    </location>
</feature>
<dbReference type="Proteomes" id="UP001457282">
    <property type="component" value="Unassembled WGS sequence"/>
</dbReference>
<reference evidence="2 3" key="1">
    <citation type="journal article" date="2023" name="G3 (Bethesda)">
        <title>A chromosome-length genome assembly and annotation of blackberry (Rubus argutus, cv. 'Hillquist').</title>
        <authorList>
            <person name="Bruna T."/>
            <person name="Aryal R."/>
            <person name="Dudchenko O."/>
            <person name="Sargent D.J."/>
            <person name="Mead D."/>
            <person name="Buti M."/>
            <person name="Cavallini A."/>
            <person name="Hytonen T."/>
            <person name="Andres J."/>
            <person name="Pham M."/>
            <person name="Weisz D."/>
            <person name="Mascagni F."/>
            <person name="Usai G."/>
            <person name="Natali L."/>
            <person name="Bassil N."/>
            <person name="Fernandez G.E."/>
            <person name="Lomsadze A."/>
            <person name="Armour M."/>
            <person name="Olukolu B."/>
            <person name="Poorten T."/>
            <person name="Britton C."/>
            <person name="Davik J."/>
            <person name="Ashrafi H."/>
            <person name="Aiden E.L."/>
            <person name="Borodovsky M."/>
            <person name="Worthington M."/>
        </authorList>
    </citation>
    <scope>NUCLEOTIDE SEQUENCE [LARGE SCALE GENOMIC DNA]</scope>
    <source>
        <strain evidence="2">PI 553951</strain>
    </source>
</reference>
<evidence type="ECO:0000313" key="3">
    <source>
        <dbReference type="Proteomes" id="UP001457282"/>
    </source>
</evidence>
<evidence type="ECO:0000313" key="2">
    <source>
        <dbReference type="EMBL" id="KAK9939406.1"/>
    </source>
</evidence>
<gene>
    <name evidence="2" type="ORF">M0R45_016102</name>
</gene>
<sequence>MVEKMGHRQREHGLGTGRRQDAEKDGVDGEGAASWIRVRGGEACGGRTGLVAGLGRGRRAACSVDGEEMMNPVERTSPRGSKFEHGLEMVTGRTRVRRLQWADLVSTVATGWRSGSWALVNP</sequence>
<evidence type="ECO:0000256" key="1">
    <source>
        <dbReference type="SAM" id="MobiDB-lite"/>
    </source>
</evidence>